<dbReference type="Pfam" id="PF04736">
    <property type="entry name" value="Eclosion"/>
    <property type="match status" value="1"/>
</dbReference>
<dbReference type="GO" id="GO:0007218">
    <property type="term" value="P:neuropeptide signaling pathway"/>
    <property type="evidence" value="ECO:0007669"/>
    <property type="project" value="InterPro"/>
</dbReference>
<evidence type="ECO:0000256" key="1">
    <source>
        <dbReference type="SAM" id="SignalP"/>
    </source>
</evidence>
<dbReference type="AlphaFoldDB" id="I3VN99"/>
<accession>I3VN99</accession>
<dbReference type="GO" id="GO:0008255">
    <property type="term" value="F:ecdysis-triggering hormone activity"/>
    <property type="evidence" value="ECO:0007669"/>
    <property type="project" value="InterPro"/>
</dbReference>
<reference evidence="2" key="1">
    <citation type="submission" date="2012-03" db="EMBL/GenBank/DDBJ databases">
        <authorList>
            <person name="Yan X."/>
        </authorList>
    </citation>
    <scope>NUCLEOTIDE SEQUENCE</scope>
</reference>
<dbReference type="InterPro" id="IPR006825">
    <property type="entry name" value="Eclosion"/>
</dbReference>
<dbReference type="EMBL" id="JQ864198">
    <property type="protein sequence ID" value="AFK81936.1"/>
    <property type="molecule type" value="mRNA"/>
</dbReference>
<organism evidence="2">
    <name type="scientific">Amphibalanus amphitrite</name>
    <name type="common">Striped barnacle</name>
    <name type="synonym">Balanus amphitrite</name>
    <dbReference type="NCBI Taxonomy" id="1232801"/>
    <lineage>
        <taxon>Eukaryota</taxon>
        <taxon>Metazoa</taxon>
        <taxon>Ecdysozoa</taxon>
        <taxon>Arthropoda</taxon>
        <taxon>Crustacea</taxon>
        <taxon>Multicrustacea</taxon>
        <taxon>Cirripedia</taxon>
        <taxon>Thoracica</taxon>
        <taxon>Thoracicalcarea</taxon>
        <taxon>Balanomorpha</taxon>
        <taxon>Balanoidea</taxon>
        <taxon>Balanidae</taxon>
        <taxon>Amphibalaninae</taxon>
        <taxon>Amphibalanus</taxon>
    </lineage>
</organism>
<keyword evidence="1" id="KW-0732">Signal</keyword>
<proteinExistence type="evidence at transcript level"/>
<feature type="signal peptide" evidence="1">
    <location>
        <begin position="1"/>
        <end position="25"/>
    </location>
</feature>
<dbReference type="GO" id="GO:0018990">
    <property type="term" value="P:ecdysis, chitin-based cuticle"/>
    <property type="evidence" value="ECO:0007669"/>
    <property type="project" value="InterPro"/>
</dbReference>
<dbReference type="PROSITE" id="PS51257">
    <property type="entry name" value="PROKAR_LIPOPROTEIN"/>
    <property type="match status" value="1"/>
</dbReference>
<evidence type="ECO:0000313" key="2">
    <source>
        <dbReference type="EMBL" id="AFK81936.1"/>
    </source>
</evidence>
<dbReference type="OrthoDB" id="6432957at2759"/>
<protein>
    <submittedName>
        <fullName evidence="2">Eclosion hormone</fullName>
    </submittedName>
</protein>
<sequence length="143" mass="15284">MNRTESLLVLCGAIVVLLLSGPAQASIGSCVRNCGQCKSMYGRFFQGTACADACLAGNEGPDCYNPSMVSRFLKRRASPVVPASPGLASLGGSTSTTAWTASRQRCPFPAARLSSECSQLEEWRRGSTPRRALHLHYAFPIVN</sequence>
<name>I3VN99_AMPAM</name>
<feature type="chain" id="PRO_5003681209" evidence="1">
    <location>
        <begin position="26"/>
        <end position="143"/>
    </location>
</feature>